<evidence type="ECO:0000259" key="9">
    <source>
        <dbReference type="PROSITE" id="PS50893"/>
    </source>
</evidence>
<evidence type="ECO:0000313" key="11">
    <source>
        <dbReference type="EMBL" id="MFI1712559.1"/>
    </source>
</evidence>
<dbReference type="PROSITE" id="PS50929">
    <property type="entry name" value="ABC_TM1F"/>
    <property type="match status" value="1"/>
</dbReference>
<dbReference type="CDD" id="cd03228">
    <property type="entry name" value="ABCC_MRP_Like"/>
    <property type="match status" value="1"/>
</dbReference>
<evidence type="ECO:0000256" key="6">
    <source>
        <dbReference type="ARBA" id="ARBA00023136"/>
    </source>
</evidence>
<evidence type="ECO:0000256" key="8">
    <source>
        <dbReference type="SAM" id="Phobius"/>
    </source>
</evidence>
<keyword evidence="5 8" id="KW-1133">Transmembrane helix</keyword>
<reference evidence="11 12" key="1">
    <citation type="submission" date="2024-10" db="EMBL/GenBank/DDBJ databases">
        <title>The Natural Products Discovery Center: Release of the First 8490 Sequenced Strains for Exploring Actinobacteria Biosynthetic Diversity.</title>
        <authorList>
            <person name="Kalkreuter E."/>
            <person name="Kautsar S.A."/>
            <person name="Yang D."/>
            <person name="Bader C.D."/>
            <person name="Teijaro C.N."/>
            <person name="Fluegel L."/>
            <person name="Davis C.M."/>
            <person name="Simpson J.R."/>
            <person name="Lauterbach L."/>
            <person name="Steele A.D."/>
            <person name="Gui C."/>
            <person name="Meng S."/>
            <person name="Li G."/>
            <person name="Viehrig K."/>
            <person name="Ye F."/>
            <person name="Su P."/>
            <person name="Kiefer A.F."/>
            <person name="Nichols A."/>
            <person name="Cepeda A.J."/>
            <person name="Yan W."/>
            <person name="Fan B."/>
            <person name="Jiang Y."/>
            <person name="Adhikari A."/>
            <person name="Zheng C.-J."/>
            <person name="Schuster L."/>
            <person name="Cowan T.M."/>
            <person name="Smanski M.J."/>
            <person name="Chevrette M.G."/>
            <person name="De Carvalho L.P.S."/>
            <person name="Shen B."/>
        </authorList>
    </citation>
    <scope>NUCLEOTIDE SEQUENCE [LARGE SCALE GENOMIC DNA]</scope>
    <source>
        <strain evidence="11 12">NPDC020602</strain>
    </source>
</reference>
<keyword evidence="12" id="KW-1185">Reference proteome</keyword>
<keyword evidence="6 8" id="KW-0472">Membrane</keyword>
<name>A0ABW7U114_9ACTN</name>
<feature type="domain" description="ABC transmembrane type-1" evidence="10">
    <location>
        <begin position="180"/>
        <end position="359"/>
    </location>
</feature>
<dbReference type="InterPro" id="IPR011527">
    <property type="entry name" value="ABC1_TM_dom"/>
</dbReference>
<evidence type="ECO:0000256" key="2">
    <source>
        <dbReference type="ARBA" id="ARBA00022692"/>
    </source>
</evidence>
<dbReference type="Proteomes" id="UP001611339">
    <property type="component" value="Unassembled WGS sequence"/>
</dbReference>
<organism evidence="11 12">
    <name type="scientific">Streptomyces litmocidini</name>
    <dbReference type="NCBI Taxonomy" id="67318"/>
    <lineage>
        <taxon>Bacteria</taxon>
        <taxon>Bacillati</taxon>
        <taxon>Actinomycetota</taxon>
        <taxon>Actinomycetes</taxon>
        <taxon>Kitasatosporales</taxon>
        <taxon>Streptomycetaceae</taxon>
        <taxon>Streptomyces</taxon>
    </lineage>
</organism>
<dbReference type="PANTHER" id="PTHR24221">
    <property type="entry name" value="ATP-BINDING CASSETTE SUB-FAMILY B"/>
    <property type="match status" value="1"/>
</dbReference>
<feature type="domain" description="ABC transporter" evidence="9">
    <location>
        <begin position="393"/>
        <end position="634"/>
    </location>
</feature>
<evidence type="ECO:0000256" key="7">
    <source>
        <dbReference type="SAM" id="MobiDB-lite"/>
    </source>
</evidence>
<keyword evidence="4 11" id="KW-0067">ATP-binding</keyword>
<dbReference type="Gene3D" id="1.20.1560.10">
    <property type="entry name" value="ABC transporter type 1, transmembrane domain"/>
    <property type="match status" value="1"/>
</dbReference>
<dbReference type="InterPro" id="IPR003593">
    <property type="entry name" value="AAA+_ATPase"/>
</dbReference>
<feature type="transmembrane region" description="Helical" evidence="8">
    <location>
        <begin position="186"/>
        <end position="207"/>
    </location>
</feature>
<evidence type="ECO:0000256" key="1">
    <source>
        <dbReference type="ARBA" id="ARBA00004651"/>
    </source>
</evidence>
<dbReference type="InterPro" id="IPR036640">
    <property type="entry name" value="ABC1_TM_sf"/>
</dbReference>
<evidence type="ECO:0000313" key="12">
    <source>
        <dbReference type="Proteomes" id="UP001611339"/>
    </source>
</evidence>
<dbReference type="InterPro" id="IPR039421">
    <property type="entry name" value="Type_1_exporter"/>
</dbReference>
<dbReference type="Pfam" id="PF00005">
    <property type="entry name" value="ABC_tran"/>
    <property type="match status" value="1"/>
</dbReference>
<keyword evidence="3" id="KW-0547">Nucleotide-binding</keyword>
<dbReference type="PROSITE" id="PS50893">
    <property type="entry name" value="ABC_TRANSPORTER_2"/>
    <property type="match status" value="1"/>
</dbReference>
<gene>
    <name evidence="11" type="ORF">ACH407_03090</name>
</gene>
<dbReference type="SUPFAM" id="SSF52540">
    <property type="entry name" value="P-loop containing nucleoside triphosphate hydrolases"/>
    <property type="match status" value="1"/>
</dbReference>
<dbReference type="PANTHER" id="PTHR24221:SF646">
    <property type="entry name" value="HAEMOLYSIN SECRETION ATP-BINDING PROTEIN"/>
    <property type="match status" value="1"/>
</dbReference>
<dbReference type="GO" id="GO:0005524">
    <property type="term" value="F:ATP binding"/>
    <property type="evidence" value="ECO:0007669"/>
    <property type="project" value="UniProtKB-KW"/>
</dbReference>
<keyword evidence="2 8" id="KW-0812">Transmembrane</keyword>
<protein>
    <submittedName>
        <fullName evidence="11">ABC transporter ATP-binding protein</fullName>
    </submittedName>
</protein>
<feature type="compositionally biased region" description="Basic and acidic residues" evidence="7">
    <location>
        <begin position="666"/>
        <end position="682"/>
    </location>
</feature>
<evidence type="ECO:0000256" key="5">
    <source>
        <dbReference type="ARBA" id="ARBA00022989"/>
    </source>
</evidence>
<dbReference type="SUPFAM" id="SSF90123">
    <property type="entry name" value="ABC transporter transmembrane region"/>
    <property type="match status" value="1"/>
</dbReference>
<proteinExistence type="predicted"/>
<dbReference type="Gene3D" id="3.40.50.300">
    <property type="entry name" value="P-loop containing nucleotide triphosphate hydrolases"/>
    <property type="match status" value="1"/>
</dbReference>
<dbReference type="SMART" id="SM00382">
    <property type="entry name" value="AAA"/>
    <property type="match status" value="1"/>
</dbReference>
<dbReference type="RefSeq" id="WP_398706921.1">
    <property type="nucleotide sequence ID" value="NZ_JBIRUI010000001.1"/>
</dbReference>
<feature type="compositionally biased region" description="Low complexity" evidence="7">
    <location>
        <begin position="653"/>
        <end position="665"/>
    </location>
</feature>
<dbReference type="InterPro" id="IPR003439">
    <property type="entry name" value="ABC_transporter-like_ATP-bd"/>
</dbReference>
<evidence type="ECO:0000256" key="4">
    <source>
        <dbReference type="ARBA" id="ARBA00022840"/>
    </source>
</evidence>
<dbReference type="InterPro" id="IPR027417">
    <property type="entry name" value="P-loop_NTPase"/>
</dbReference>
<dbReference type="EMBL" id="JBIRUI010000001">
    <property type="protein sequence ID" value="MFI1712559.1"/>
    <property type="molecule type" value="Genomic_DNA"/>
</dbReference>
<evidence type="ECO:0000259" key="10">
    <source>
        <dbReference type="PROSITE" id="PS50929"/>
    </source>
</evidence>
<evidence type="ECO:0000256" key="3">
    <source>
        <dbReference type="ARBA" id="ARBA00022741"/>
    </source>
</evidence>
<comment type="subcellular location">
    <subcellularLocation>
        <location evidence="1">Cell membrane</location>
        <topology evidence="1">Multi-pass membrane protein</topology>
    </subcellularLocation>
</comment>
<comment type="caution">
    <text evidence="11">The sequence shown here is derived from an EMBL/GenBank/DDBJ whole genome shotgun (WGS) entry which is preliminary data.</text>
</comment>
<feature type="transmembrane region" description="Helical" evidence="8">
    <location>
        <begin position="213"/>
        <end position="233"/>
    </location>
</feature>
<feature type="region of interest" description="Disordered" evidence="7">
    <location>
        <begin position="653"/>
        <end position="682"/>
    </location>
</feature>
<accession>A0ABW7U114</accession>
<sequence length="682" mass="72672">MTGGGDPLAASAESTSEPEQLLFGGELTYDYGWGAHDGAWLKLGPRAMAGSLPKQVSVAVRLAREADARAFATVAVSEIARGVTQAVSLIAVNTLLVELLAPGDMTGRLRAALPSLVLVAVLAVIGSACRSASSAATGILEPKAQRVATERYLGLVARVELEAIEDDAFHKLMDSAQWGADSARRMVGYCTAVVTSAISLIAAAGVLTVLHPVLLPLLVLMALPSAWGSLTMARHRYISWHRFVQHVRAAKLISQLLINQQAAAEVRVHDAAPFLLTHFRQMVETSEREQTRLAWTGARTNLAADSTRGIATVATYGALGLLLWYGQMGLAVAGTAVLAIRSGAASITDLVLRVTDVQEEALFVADLEKLCEEAARRSIPVGGLDVPEDAHEIRFEKVTFTYPGADKPSLHGVDLVIPRGRTVALVGRNGSGKSTLVRLLSGSRLPDSGRVLWGGVSTAEADRAQVFDRVAMVAQDFFRWPFTARVNIGIGRSSAAMDDRSIEAAAVYAGADEVVRGLPRGLDSLLVRGYKGGQEISGGQWQKIGLARARHRDGAVLIVDEPTSALDPAAEQRVFDQIHRLAGSGQTTVLITHRLHSVRAADLIYVLDEGRVVEHGTFAELMDPAIGAGVFREMYELQARQFLDPSLPAQAAPVEAAPGKAAAAVPRDRLDGAEEVPHDRLT</sequence>